<proteinExistence type="predicted"/>
<comment type="caution">
    <text evidence="1">The sequence shown here is derived from an EMBL/GenBank/DDBJ whole genome shotgun (WGS) entry which is preliminary data.</text>
</comment>
<feature type="non-terminal residue" evidence="1">
    <location>
        <position position="1"/>
    </location>
</feature>
<sequence>WAIKANGPGTALTSESPDCFFFFFFLLCSSSDKSAAWTEPRTSPGTAIAHFISSCYL</sequence>
<protein>
    <submittedName>
        <fullName evidence="1">Uncharacterized protein</fullName>
    </submittedName>
</protein>
<feature type="non-terminal residue" evidence="1">
    <location>
        <position position="57"/>
    </location>
</feature>
<dbReference type="EMBL" id="CM043802">
    <property type="protein sequence ID" value="KAI4808680.1"/>
    <property type="molecule type" value="Genomic_DNA"/>
</dbReference>
<accession>A0ACB9W7P5</accession>
<organism evidence="1 2">
    <name type="scientific">Chaenocephalus aceratus</name>
    <name type="common">Blackfin icefish</name>
    <name type="synonym">Chaenichthys aceratus</name>
    <dbReference type="NCBI Taxonomy" id="36190"/>
    <lineage>
        <taxon>Eukaryota</taxon>
        <taxon>Metazoa</taxon>
        <taxon>Chordata</taxon>
        <taxon>Craniata</taxon>
        <taxon>Vertebrata</taxon>
        <taxon>Euteleostomi</taxon>
        <taxon>Actinopterygii</taxon>
        <taxon>Neopterygii</taxon>
        <taxon>Teleostei</taxon>
        <taxon>Neoteleostei</taxon>
        <taxon>Acanthomorphata</taxon>
        <taxon>Eupercaria</taxon>
        <taxon>Perciformes</taxon>
        <taxon>Notothenioidei</taxon>
        <taxon>Channichthyidae</taxon>
        <taxon>Chaenocephalus</taxon>
    </lineage>
</organism>
<reference evidence="1" key="1">
    <citation type="submission" date="2022-05" db="EMBL/GenBank/DDBJ databases">
        <title>Chromosome-level genome of Chaenocephalus aceratus.</title>
        <authorList>
            <person name="Park H."/>
        </authorList>
    </citation>
    <scope>NUCLEOTIDE SEQUENCE</scope>
    <source>
        <strain evidence="1">KU_202001</strain>
    </source>
</reference>
<name>A0ACB9W7P5_CHAAC</name>
<evidence type="ECO:0000313" key="1">
    <source>
        <dbReference type="EMBL" id="KAI4808680.1"/>
    </source>
</evidence>
<dbReference type="Proteomes" id="UP001057452">
    <property type="component" value="Chromosome 18"/>
</dbReference>
<evidence type="ECO:0000313" key="2">
    <source>
        <dbReference type="Proteomes" id="UP001057452"/>
    </source>
</evidence>
<keyword evidence="2" id="KW-1185">Reference proteome</keyword>
<gene>
    <name evidence="1" type="ORF">KUCAC02_000728</name>
</gene>